<dbReference type="Pfam" id="PF09021">
    <property type="entry name" value="HutP"/>
    <property type="match status" value="1"/>
</dbReference>
<organism evidence="9 10">
    <name type="scientific">Desulfitobacterium dichloroeliminans (strain LMG P-21439 / DCA1)</name>
    <dbReference type="NCBI Taxonomy" id="871963"/>
    <lineage>
        <taxon>Bacteria</taxon>
        <taxon>Bacillati</taxon>
        <taxon>Bacillota</taxon>
        <taxon>Clostridia</taxon>
        <taxon>Eubacteriales</taxon>
        <taxon>Desulfitobacteriaceae</taxon>
        <taxon>Desulfitobacterium</taxon>
    </lineage>
</organism>
<keyword evidence="5" id="KW-0694">RNA-binding</keyword>
<evidence type="ECO:0000313" key="10">
    <source>
        <dbReference type="Proteomes" id="UP000010797"/>
    </source>
</evidence>
<dbReference type="STRING" id="871963.Desdi_2350"/>
<dbReference type="eggNOG" id="ENOG502ZZGD">
    <property type="taxonomic scope" value="Bacteria"/>
</dbReference>
<dbReference type="HOGENOM" id="CLU_1793165_0_0_9"/>
<comment type="similarity">
    <text evidence="2">Belongs to the HutP family.</text>
</comment>
<dbReference type="InterPro" id="IPR036482">
    <property type="entry name" value="Regulatory_HutP_sf"/>
</dbReference>
<comment type="subunit">
    <text evidence="3">Homohexamer.</text>
</comment>
<evidence type="ECO:0000256" key="6">
    <source>
        <dbReference type="ARBA" id="ARBA00023015"/>
    </source>
</evidence>
<evidence type="ECO:0000256" key="7">
    <source>
        <dbReference type="ARBA" id="ARBA00023159"/>
    </source>
</evidence>
<evidence type="ECO:0000313" key="9">
    <source>
        <dbReference type="EMBL" id="AGA69775.1"/>
    </source>
</evidence>
<dbReference type="CDD" id="cd11640">
    <property type="entry name" value="HutP"/>
    <property type="match status" value="1"/>
</dbReference>
<reference evidence="10" key="1">
    <citation type="submission" date="2012-02" db="EMBL/GenBank/DDBJ databases">
        <title>Complete sequence of Desulfitobacterium dichloroeliminans LMG P-21439.</title>
        <authorList>
            <person name="Lucas S."/>
            <person name="Han J."/>
            <person name="Lapidus A."/>
            <person name="Cheng J.-F."/>
            <person name="Goodwin L."/>
            <person name="Pitluck S."/>
            <person name="Peters L."/>
            <person name="Ovchinnikova G."/>
            <person name="Teshima H."/>
            <person name="Detter J.C."/>
            <person name="Han C."/>
            <person name="Tapia R."/>
            <person name="Land M."/>
            <person name="Hauser L."/>
            <person name="Kyrpides N."/>
            <person name="Ivanova N."/>
            <person name="Pagani I."/>
            <person name="Kruse T."/>
            <person name="de Vos W.M."/>
            <person name="Boon N."/>
            <person name="Smidt H."/>
            <person name="Woyke T."/>
        </authorList>
    </citation>
    <scope>NUCLEOTIDE SEQUENCE [LARGE SCALE GENOMIC DNA]</scope>
    <source>
        <strain evidence="10">LMG P-21439 / DCA1</strain>
    </source>
</reference>
<dbReference type="Gene3D" id="3.40.1510.10">
    <property type="entry name" value="Hut operon regulatory protein HutP"/>
    <property type="match status" value="1"/>
</dbReference>
<keyword evidence="7" id="KW-0010">Activator</keyword>
<dbReference type="KEGG" id="ddl:Desdi_2350"/>
<accession>L0F9S2</accession>
<evidence type="ECO:0000256" key="1">
    <source>
        <dbReference type="ARBA" id="ARBA00002945"/>
    </source>
</evidence>
<evidence type="ECO:0000256" key="8">
    <source>
        <dbReference type="ARBA" id="ARBA00023163"/>
    </source>
</evidence>
<evidence type="ECO:0000256" key="3">
    <source>
        <dbReference type="ARBA" id="ARBA00011643"/>
    </source>
</evidence>
<keyword evidence="6" id="KW-0805">Transcription regulation</keyword>
<dbReference type="InterPro" id="IPR015111">
    <property type="entry name" value="Regulatory_HutP"/>
</dbReference>
<protein>
    <recommendedName>
        <fullName evidence="4">Hut operon positive regulatory protein</fullName>
    </recommendedName>
</protein>
<name>L0F9S2_DESDL</name>
<proteinExistence type="inferred from homology"/>
<dbReference type="Proteomes" id="UP000010797">
    <property type="component" value="Chromosome"/>
</dbReference>
<comment type="function">
    <text evidence="1">Antiterminator that binds to cis-acting regulatory sequences on the mRNA in the presence of histidine, thereby suppressing transcription termination and activating the hut operon for histidine utilization.</text>
</comment>
<dbReference type="AlphaFoldDB" id="L0F9S2"/>
<evidence type="ECO:0000256" key="2">
    <source>
        <dbReference type="ARBA" id="ARBA00009992"/>
    </source>
</evidence>
<evidence type="ECO:0000256" key="4">
    <source>
        <dbReference type="ARBA" id="ARBA00019377"/>
    </source>
</evidence>
<sequence>MKGMNRVVAESKKIAMAALRMAMTESREEEAHLKEGFGRHGIHTVAVDYGGEYLTAIKKIVERAIVSAKREGVIKETHGDEGAVAGATREALSQIMPKAMGLNIGGKIGIARRDEHLSVAVFFGVGLLHLDEVAVGLGHRAVPGETNA</sequence>
<dbReference type="EMBL" id="CP003344">
    <property type="protein sequence ID" value="AGA69775.1"/>
    <property type="molecule type" value="Genomic_DNA"/>
</dbReference>
<evidence type="ECO:0000256" key="5">
    <source>
        <dbReference type="ARBA" id="ARBA00022884"/>
    </source>
</evidence>
<gene>
    <name evidence="9" type="ordered locus">Desdi_2350</name>
</gene>
<keyword evidence="10" id="KW-1185">Reference proteome</keyword>
<keyword evidence="8" id="KW-0804">Transcription</keyword>
<dbReference type="GO" id="GO:0003723">
    <property type="term" value="F:RNA binding"/>
    <property type="evidence" value="ECO:0007669"/>
    <property type="project" value="UniProtKB-KW"/>
</dbReference>